<evidence type="ECO:0000256" key="2">
    <source>
        <dbReference type="ARBA" id="ARBA00034247"/>
    </source>
</evidence>
<keyword evidence="8" id="KW-1185">Reference proteome</keyword>
<dbReference type="GO" id="GO:0005886">
    <property type="term" value="C:plasma membrane"/>
    <property type="evidence" value="ECO:0007669"/>
    <property type="project" value="TreeGrafter"/>
</dbReference>
<evidence type="ECO:0000259" key="5">
    <source>
        <dbReference type="PROSITE" id="PS50110"/>
    </source>
</evidence>
<dbReference type="RefSeq" id="WP_207562884.1">
    <property type="nucleotide sequence ID" value="NZ_CP046072.1"/>
</dbReference>
<dbReference type="EC" id="2.7.7.65" evidence="1"/>
<dbReference type="PROSITE" id="PS50887">
    <property type="entry name" value="GGDEF"/>
    <property type="match status" value="1"/>
</dbReference>
<feature type="domain" description="GGDEF" evidence="6">
    <location>
        <begin position="169"/>
        <end position="304"/>
    </location>
</feature>
<evidence type="ECO:0000313" key="8">
    <source>
        <dbReference type="Proteomes" id="UP000671852"/>
    </source>
</evidence>
<dbReference type="InterPro" id="IPR011006">
    <property type="entry name" value="CheY-like_superfamily"/>
</dbReference>
<evidence type="ECO:0000256" key="4">
    <source>
        <dbReference type="SAM" id="Coils"/>
    </source>
</evidence>
<dbReference type="PROSITE" id="PS50110">
    <property type="entry name" value="RESPONSE_REGULATORY"/>
    <property type="match status" value="1"/>
</dbReference>
<dbReference type="GO" id="GO:0052621">
    <property type="term" value="F:diguanylate cyclase activity"/>
    <property type="evidence" value="ECO:0007669"/>
    <property type="project" value="UniProtKB-EC"/>
</dbReference>
<dbReference type="SUPFAM" id="SSF55073">
    <property type="entry name" value="Nucleotide cyclase"/>
    <property type="match status" value="1"/>
</dbReference>
<dbReference type="PANTHER" id="PTHR45138:SF9">
    <property type="entry name" value="DIGUANYLATE CYCLASE DGCM-RELATED"/>
    <property type="match status" value="1"/>
</dbReference>
<accession>A0A975GCG5</accession>
<evidence type="ECO:0000259" key="6">
    <source>
        <dbReference type="PROSITE" id="PS50887"/>
    </source>
</evidence>
<dbReference type="NCBIfam" id="TIGR00254">
    <property type="entry name" value="GGDEF"/>
    <property type="match status" value="1"/>
</dbReference>
<dbReference type="Pfam" id="PF00072">
    <property type="entry name" value="Response_reg"/>
    <property type="match status" value="1"/>
</dbReference>
<dbReference type="CDD" id="cd01949">
    <property type="entry name" value="GGDEF"/>
    <property type="match status" value="1"/>
</dbReference>
<keyword evidence="3" id="KW-0597">Phosphoprotein</keyword>
<dbReference type="Gene3D" id="3.40.50.2300">
    <property type="match status" value="1"/>
</dbReference>
<comment type="catalytic activity">
    <reaction evidence="2">
        <text>2 GTP = 3',3'-c-di-GMP + 2 diphosphate</text>
        <dbReference type="Rhea" id="RHEA:24898"/>
        <dbReference type="ChEBI" id="CHEBI:33019"/>
        <dbReference type="ChEBI" id="CHEBI:37565"/>
        <dbReference type="ChEBI" id="CHEBI:58805"/>
        <dbReference type="EC" id="2.7.7.65"/>
    </reaction>
</comment>
<feature type="coiled-coil region" evidence="4">
    <location>
        <begin position="114"/>
        <end position="141"/>
    </location>
</feature>
<dbReference type="Gene3D" id="3.30.70.270">
    <property type="match status" value="1"/>
</dbReference>
<dbReference type="EMBL" id="CP046072">
    <property type="protein sequence ID" value="QSZ41600.1"/>
    <property type="molecule type" value="Genomic_DNA"/>
</dbReference>
<dbReference type="SMART" id="SM00448">
    <property type="entry name" value="REC"/>
    <property type="match status" value="1"/>
</dbReference>
<evidence type="ECO:0000256" key="1">
    <source>
        <dbReference type="ARBA" id="ARBA00012528"/>
    </source>
</evidence>
<reference evidence="7" key="2">
    <citation type="submission" date="2021-04" db="EMBL/GenBank/DDBJ databases">
        <title>Isolation and characterization of a novel species of the genus Sulfurimonas.</title>
        <authorList>
            <person name="Fukui M."/>
        </authorList>
    </citation>
    <scope>NUCLEOTIDE SEQUENCE</scope>
    <source>
        <strain evidence="7">H1576</strain>
    </source>
</reference>
<dbReference type="InterPro" id="IPR029787">
    <property type="entry name" value="Nucleotide_cyclase"/>
</dbReference>
<protein>
    <recommendedName>
        <fullName evidence="1">diguanylate cyclase</fullName>
        <ecNumber evidence="1">2.7.7.65</ecNumber>
    </recommendedName>
</protein>
<dbReference type="AlphaFoldDB" id="A0A975GCG5"/>
<dbReference type="GO" id="GO:1902201">
    <property type="term" value="P:negative regulation of bacterial-type flagellum-dependent cell motility"/>
    <property type="evidence" value="ECO:0007669"/>
    <property type="project" value="TreeGrafter"/>
</dbReference>
<dbReference type="SMART" id="SM00267">
    <property type="entry name" value="GGDEF"/>
    <property type="match status" value="1"/>
</dbReference>
<evidence type="ECO:0000256" key="3">
    <source>
        <dbReference type="PROSITE-ProRule" id="PRU00169"/>
    </source>
</evidence>
<sequence length="314" mass="35667">MKKKILVVDDTAENVDILVELLSKKYDVMATLESTMAIEMVKENKPDLILLDIMMPEIDGYEVCRRLKLDKKTKKIPIIFITAKADEESIEKAFDAGGSDYVTKPFKPKELLARVSKELKAQKLINQLEASKKELELLSSTDYMTKLYNRRYFIETANSCFDLAKRNSTPLSLVMLDIDNFKQINDTYGHKVGDDVIITLASIMIDVTRKSDIVCRWGGEEFLILFPQTSIEGTLEISNKIRQSVEAFALRVSKRKKIYFTISLGVCGVDFNWDRDIESCISKADDALYAAKRNGKNCVISCKDSNLTCQLDNH</sequence>
<proteinExistence type="predicted"/>
<reference evidence="7" key="1">
    <citation type="submission" date="2019-11" db="EMBL/GenBank/DDBJ databases">
        <authorList>
            <person name="Kojima H."/>
        </authorList>
    </citation>
    <scope>NUCLEOTIDE SEQUENCE</scope>
    <source>
        <strain evidence="7">H1576</strain>
    </source>
</reference>
<dbReference type="FunFam" id="3.30.70.270:FF:000001">
    <property type="entry name" value="Diguanylate cyclase domain protein"/>
    <property type="match status" value="1"/>
</dbReference>
<organism evidence="7 8">
    <name type="scientific">Sulfurimonas aquatica</name>
    <dbReference type="NCBI Taxonomy" id="2672570"/>
    <lineage>
        <taxon>Bacteria</taxon>
        <taxon>Pseudomonadati</taxon>
        <taxon>Campylobacterota</taxon>
        <taxon>Epsilonproteobacteria</taxon>
        <taxon>Campylobacterales</taxon>
        <taxon>Sulfurimonadaceae</taxon>
        <taxon>Sulfurimonas</taxon>
    </lineage>
</organism>
<keyword evidence="4" id="KW-0175">Coiled coil</keyword>
<feature type="modified residue" description="4-aspartylphosphate" evidence="3">
    <location>
        <position position="52"/>
    </location>
</feature>
<dbReference type="SUPFAM" id="SSF52172">
    <property type="entry name" value="CheY-like"/>
    <property type="match status" value="1"/>
</dbReference>
<dbReference type="InterPro" id="IPR043128">
    <property type="entry name" value="Rev_trsase/Diguanyl_cyclase"/>
</dbReference>
<gene>
    <name evidence="7" type="ORF">GJV85_05595</name>
</gene>
<dbReference type="KEGG" id="saqt:GJV85_05595"/>
<dbReference type="InterPro" id="IPR050469">
    <property type="entry name" value="Diguanylate_Cyclase"/>
</dbReference>
<dbReference type="Pfam" id="PF00990">
    <property type="entry name" value="GGDEF"/>
    <property type="match status" value="1"/>
</dbReference>
<dbReference type="InterPro" id="IPR001789">
    <property type="entry name" value="Sig_transdc_resp-reg_receiver"/>
</dbReference>
<evidence type="ECO:0000313" key="7">
    <source>
        <dbReference type="EMBL" id="QSZ41600.1"/>
    </source>
</evidence>
<dbReference type="InterPro" id="IPR000160">
    <property type="entry name" value="GGDEF_dom"/>
</dbReference>
<feature type="domain" description="Response regulatory" evidence="5">
    <location>
        <begin position="4"/>
        <end position="119"/>
    </location>
</feature>
<dbReference type="PANTHER" id="PTHR45138">
    <property type="entry name" value="REGULATORY COMPONENTS OF SENSORY TRANSDUCTION SYSTEM"/>
    <property type="match status" value="1"/>
</dbReference>
<dbReference type="Proteomes" id="UP000671852">
    <property type="component" value="Chromosome"/>
</dbReference>
<dbReference type="GO" id="GO:0000160">
    <property type="term" value="P:phosphorelay signal transduction system"/>
    <property type="evidence" value="ECO:0007669"/>
    <property type="project" value="InterPro"/>
</dbReference>
<name>A0A975GCG5_9BACT</name>
<dbReference type="GO" id="GO:0043709">
    <property type="term" value="P:cell adhesion involved in single-species biofilm formation"/>
    <property type="evidence" value="ECO:0007669"/>
    <property type="project" value="TreeGrafter"/>
</dbReference>